<dbReference type="Proteomes" id="UP001597510">
    <property type="component" value="Unassembled WGS sequence"/>
</dbReference>
<gene>
    <name evidence="1" type="ORF">ACFSR2_16980</name>
</gene>
<dbReference type="EMBL" id="JBHULC010000021">
    <property type="protein sequence ID" value="MFD2522594.1"/>
    <property type="molecule type" value="Genomic_DNA"/>
</dbReference>
<keyword evidence="2" id="KW-1185">Reference proteome</keyword>
<sequence>MRKAIAILLLFSVMVRPFTQAYYLIDYQLRQGFITKTFCINKARPQLNCNGKCYLAQRLKAAEERETKAQHNIFEKYEIPTMICEELTNLSFRSCSFETSTTLDTYTNHYTGAYTAHIFQPPCLA</sequence>
<dbReference type="RefSeq" id="WP_340237587.1">
    <property type="nucleotide sequence ID" value="NZ_JBBEWC010000008.1"/>
</dbReference>
<proteinExistence type="predicted"/>
<evidence type="ECO:0000313" key="1">
    <source>
        <dbReference type="EMBL" id="MFD2522594.1"/>
    </source>
</evidence>
<reference evidence="2" key="1">
    <citation type="journal article" date="2019" name="Int. J. Syst. Evol. Microbiol.">
        <title>The Global Catalogue of Microorganisms (GCM) 10K type strain sequencing project: providing services to taxonomists for standard genome sequencing and annotation.</title>
        <authorList>
            <consortium name="The Broad Institute Genomics Platform"/>
            <consortium name="The Broad Institute Genome Sequencing Center for Infectious Disease"/>
            <person name="Wu L."/>
            <person name="Ma J."/>
        </authorList>
    </citation>
    <scope>NUCLEOTIDE SEQUENCE [LARGE SCALE GENOMIC DNA]</scope>
    <source>
        <strain evidence="2">KCTC 52344</strain>
    </source>
</reference>
<comment type="caution">
    <text evidence="1">The sequence shown here is derived from an EMBL/GenBank/DDBJ whole genome shotgun (WGS) entry which is preliminary data.</text>
</comment>
<protein>
    <submittedName>
        <fullName evidence="1">Uncharacterized protein</fullName>
    </submittedName>
</protein>
<organism evidence="1 2">
    <name type="scientific">Emticicia soli</name>
    <dbReference type="NCBI Taxonomy" id="2027878"/>
    <lineage>
        <taxon>Bacteria</taxon>
        <taxon>Pseudomonadati</taxon>
        <taxon>Bacteroidota</taxon>
        <taxon>Cytophagia</taxon>
        <taxon>Cytophagales</taxon>
        <taxon>Leadbetterellaceae</taxon>
        <taxon>Emticicia</taxon>
    </lineage>
</organism>
<accession>A0ABW5JAK8</accession>
<evidence type="ECO:0000313" key="2">
    <source>
        <dbReference type="Proteomes" id="UP001597510"/>
    </source>
</evidence>
<name>A0ABW5JAK8_9BACT</name>